<keyword evidence="3" id="KW-1185">Reference proteome</keyword>
<dbReference type="EMBL" id="CP003600">
    <property type="protein sequence ID" value="AFY92672.1"/>
    <property type="molecule type" value="Genomic_DNA"/>
</dbReference>
<dbReference type="HOGENOM" id="CLU_884789_0_0_3"/>
<reference evidence="2 3" key="1">
    <citation type="submission" date="2012-05" db="EMBL/GenBank/DDBJ databases">
        <title>Finished chromosome of genome of Chamaesiphon sp. PCC 6605.</title>
        <authorList>
            <consortium name="US DOE Joint Genome Institute"/>
            <person name="Gugger M."/>
            <person name="Coursin T."/>
            <person name="Rippka R."/>
            <person name="Tandeau De Marsac N."/>
            <person name="Huntemann M."/>
            <person name="Wei C.-L."/>
            <person name="Han J."/>
            <person name="Detter J.C."/>
            <person name="Han C."/>
            <person name="Tapia R."/>
            <person name="Chen A."/>
            <person name="Kyrpides N."/>
            <person name="Mavromatis K."/>
            <person name="Markowitz V."/>
            <person name="Szeto E."/>
            <person name="Ivanova N."/>
            <person name="Pagani I."/>
            <person name="Pati A."/>
            <person name="Goodwin L."/>
            <person name="Nordberg H.P."/>
            <person name="Cantor M.N."/>
            <person name="Hua S.X."/>
            <person name="Woyke T."/>
            <person name="Kerfeld C.A."/>
        </authorList>
    </citation>
    <scope>NUCLEOTIDE SEQUENCE [LARGE SCALE GENOMIC DNA]</scope>
    <source>
        <strain evidence="3">ATCC 27169 / PCC 6605</strain>
    </source>
</reference>
<dbReference type="AlphaFoldDB" id="K9UC31"/>
<sequence length="314" mass="34405">MLTANSARVRQPRLLPSSDLAPLPSEQRFDRQLAVKDRSAPEVFLKNGTISPATDGFWRQPIPASVRYESAKLNAAGALFDLNYNVITSNSDPLTDVYVPASWQQRVGGTQWLDRVRFPIDFVLADAGRNNTPNNPLCTVNKDTKQSQCFNSVARPQAGTPIFAYRSGSHGGSGLSGGDITGAALRRQRIEHAIGILVWARKFLSSHNRGFTAPAVRADKYANAKTYGGNNHNLVMGSRLALKPDATPQKLGVSCPHLFPVIQALKRYGAYVVDDSAWDVVYLSTDRAAAKMLQPCRNDLLKIYRALQVVTVPD</sequence>
<dbReference type="RefSeq" id="WP_015158849.1">
    <property type="nucleotide sequence ID" value="NC_019697.1"/>
</dbReference>
<dbReference type="eggNOG" id="COG2931">
    <property type="taxonomic scope" value="Bacteria"/>
</dbReference>
<evidence type="ECO:0000256" key="1">
    <source>
        <dbReference type="SAM" id="MobiDB-lite"/>
    </source>
</evidence>
<dbReference type="KEGG" id="cmp:Cha6605_1508"/>
<evidence type="ECO:0000313" key="2">
    <source>
        <dbReference type="EMBL" id="AFY92672.1"/>
    </source>
</evidence>
<organism evidence="2 3">
    <name type="scientific">Chamaesiphon minutus (strain ATCC 27169 / PCC 6605)</name>
    <dbReference type="NCBI Taxonomy" id="1173020"/>
    <lineage>
        <taxon>Bacteria</taxon>
        <taxon>Bacillati</taxon>
        <taxon>Cyanobacteriota</taxon>
        <taxon>Cyanophyceae</taxon>
        <taxon>Gomontiellales</taxon>
        <taxon>Chamaesiphonaceae</taxon>
        <taxon>Chamaesiphon</taxon>
    </lineage>
</organism>
<dbReference type="OrthoDB" id="503398at2"/>
<evidence type="ECO:0000313" key="3">
    <source>
        <dbReference type="Proteomes" id="UP000010366"/>
    </source>
</evidence>
<accession>K9UC31</accession>
<name>K9UC31_CHAP6</name>
<protein>
    <submittedName>
        <fullName evidence="2">Uncharacterized protein</fullName>
    </submittedName>
</protein>
<feature type="region of interest" description="Disordered" evidence="1">
    <location>
        <begin position="1"/>
        <end position="23"/>
    </location>
</feature>
<dbReference type="Proteomes" id="UP000010366">
    <property type="component" value="Chromosome"/>
</dbReference>
<gene>
    <name evidence="2" type="ORF">Cha6605_1508</name>
</gene>
<feature type="compositionally biased region" description="Low complexity" evidence="1">
    <location>
        <begin position="12"/>
        <end position="23"/>
    </location>
</feature>
<proteinExistence type="predicted"/>